<keyword evidence="1" id="KW-0812">Transmembrane</keyword>
<accession>D5SIE4</accession>
<feature type="transmembrane region" description="Helical" evidence="1">
    <location>
        <begin position="133"/>
        <end position="155"/>
    </location>
</feature>
<evidence type="ECO:0000313" key="2">
    <source>
        <dbReference type="EMBL" id="EFG03687.2"/>
    </source>
</evidence>
<keyword evidence="1" id="KW-1133">Transmembrane helix</keyword>
<geneLocation type="plasmid" evidence="2 3">
    <name>pSCL4</name>
</geneLocation>
<sequence>MVVVGLSGSIPVSGRRLAPARAAVESAGSAAGSVEPRLAGDACPVVFEGGVEDASGSGSVESDRLVVARVAGVGEDEARVGLGVGAHGRPVPGVLGRGVDGGVFDEVEVSVLVFAGGEGCPCGLELGVRHGRLTLGLSGVGSVLFEVLLCLAVVAEECWR</sequence>
<gene>
    <name evidence="2" type="ORF">SCLAV_p0196</name>
</gene>
<reference evidence="2 3" key="1">
    <citation type="journal article" date="2010" name="Genome Biol. Evol.">
        <title>The sequence of a 1.8-mb bacterial linear plasmid reveals a rich evolutionary reservoir of secondary metabolic pathways.</title>
        <authorList>
            <person name="Medema M.H."/>
            <person name="Trefzer A."/>
            <person name="Kovalchuk A."/>
            <person name="van den Berg M."/>
            <person name="Mueller U."/>
            <person name="Heijne W."/>
            <person name="Wu L."/>
            <person name="Alam M.T."/>
            <person name="Ronning C.M."/>
            <person name="Nierman W.C."/>
            <person name="Bovenberg R.A.L."/>
            <person name="Breitling R."/>
            <person name="Takano E."/>
        </authorList>
    </citation>
    <scope>NUCLEOTIDE SEQUENCE [LARGE SCALE GENOMIC DNA]</scope>
    <source>
        <strain evidence="3">ATCC 27064 / DSM 738 / JCM 4710 / NBRC 13307 / NCIMB 12785 / NRRL 3585 / VKM Ac-602</strain>
        <plasmid evidence="2">pSCL4</plasmid>
    </source>
</reference>
<organism evidence="2 3">
    <name type="scientific">Streptomyces clavuligerus</name>
    <dbReference type="NCBI Taxonomy" id="1901"/>
    <lineage>
        <taxon>Bacteria</taxon>
        <taxon>Bacillati</taxon>
        <taxon>Actinomycetota</taxon>
        <taxon>Actinomycetes</taxon>
        <taxon>Kitasatosporales</taxon>
        <taxon>Streptomycetaceae</taxon>
        <taxon>Streptomyces</taxon>
    </lineage>
</organism>
<proteinExistence type="predicted"/>
<evidence type="ECO:0000313" key="3">
    <source>
        <dbReference type="Proteomes" id="UP000002357"/>
    </source>
</evidence>
<dbReference type="Proteomes" id="UP000002357">
    <property type="component" value="Plasmid pSCL4"/>
</dbReference>
<protein>
    <submittedName>
        <fullName evidence="2">Uncharacterized protein</fullName>
    </submittedName>
</protein>
<evidence type="ECO:0000256" key="1">
    <source>
        <dbReference type="SAM" id="Phobius"/>
    </source>
</evidence>
<dbReference type="EMBL" id="CM000914">
    <property type="protein sequence ID" value="EFG03687.2"/>
    <property type="molecule type" value="Genomic_DNA"/>
</dbReference>
<keyword evidence="1" id="KW-0472">Membrane</keyword>
<dbReference type="AlphaFoldDB" id="D5SIE4"/>
<name>D5SIE4_STRCL</name>
<keyword evidence="2" id="KW-0614">Plasmid</keyword>
<keyword evidence="3" id="KW-1185">Reference proteome</keyword>